<dbReference type="GO" id="GO:0047974">
    <property type="term" value="F:guanosine deaminase activity"/>
    <property type="evidence" value="ECO:0007669"/>
    <property type="project" value="TreeGrafter"/>
</dbReference>
<dbReference type="GO" id="GO:0006152">
    <property type="term" value="P:purine nucleoside catabolic process"/>
    <property type="evidence" value="ECO:0007669"/>
    <property type="project" value="TreeGrafter"/>
</dbReference>
<dbReference type="PROSITE" id="PS00903">
    <property type="entry name" value="CYT_DCMP_DEAMINASES_1"/>
    <property type="match status" value="1"/>
</dbReference>
<comment type="caution">
    <text evidence="6">The sequence shown here is derived from an EMBL/GenBank/DDBJ whole genome shotgun (WGS) entry which is preliminary data.</text>
</comment>
<dbReference type="RefSeq" id="WP_151679372.1">
    <property type="nucleotide sequence ID" value="NZ_BKZP01000007.1"/>
</dbReference>
<keyword evidence="3" id="KW-0378">Hydrolase</keyword>
<dbReference type="Gene3D" id="3.40.140.10">
    <property type="entry name" value="Cytidine Deaminase, domain 2"/>
    <property type="match status" value="1"/>
</dbReference>
<sequence>MNHAYFLKVTIEMARENIENGGGPFAAIVVNGNGEIVGIGKNSVTKNNDPTAHAEVQAIRDACQNLGTFQLADCILYSSCEPCPMCLGAIYWARPKEVYFAADQKDAANAGFDDAFIYEEITKDHGARAIRFNRVDIPDRTLPFEEWEHTYIKINY</sequence>
<gene>
    <name evidence="6" type="primary">guaD</name>
    <name evidence="6" type="ORF">BpJC7_07420</name>
</gene>
<protein>
    <submittedName>
        <fullName evidence="6">Guanine deaminase</fullName>
    </submittedName>
</protein>
<dbReference type="AlphaFoldDB" id="A0A5J4JDP8"/>
<dbReference type="FunFam" id="3.40.140.10:FF:000011">
    <property type="entry name" value="tRNA-specific adenosine deaminase"/>
    <property type="match status" value="1"/>
</dbReference>
<evidence type="ECO:0000256" key="2">
    <source>
        <dbReference type="ARBA" id="ARBA00022723"/>
    </source>
</evidence>
<keyword evidence="4" id="KW-0862">Zinc</keyword>
<evidence type="ECO:0000256" key="4">
    <source>
        <dbReference type="ARBA" id="ARBA00022833"/>
    </source>
</evidence>
<evidence type="ECO:0000313" key="6">
    <source>
        <dbReference type="EMBL" id="GER69439.1"/>
    </source>
</evidence>
<feature type="domain" description="CMP/dCMP-type deaminase" evidence="5">
    <location>
        <begin position="1"/>
        <end position="115"/>
    </location>
</feature>
<dbReference type="InterPro" id="IPR016193">
    <property type="entry name" value="Cytidine_deaminase-like"/>
</dbReference>
<dbReference type="InterPro" id="IPR016192">
    <property type="entry name" value="APOBEC/CMP_deaminase_Zn-bd"/>
</dbReference>
<evidence type="ECO:0000259" key="5">
    <source>
        <dbReference type="PROSITE" id="PS51747"/>
    </source>
</evidence>
<dbReference type="CDD" id="cd01285">
    <property type="entry name" value="nucleoside_deaminase"/>
    <property type="match status" value="1"/>
</dbReference>
<comment type="similarity">
    <text evidence="1">Belongs to the cytidine and deoxycytidylate deaminase family.</text>
</comment>
<organism evidence="6 7">
    <name type="scientific">Weizmannia acidilactici</name>
    <dbReference type="NCBI Taxonomy" id="2607726"/>
    <lineage>
        <taxon>Bacteria</taxon>
        <taxon>Bacillati</taxon>
        <taxon>Bacillota</taxon>
        <taxon>Bacilli</taxon>
        <taxon>Bacillales</taxon>
        <taxon>Bacillaceae</taxon>
        <taxon>Heyndrickxia</taxon>
    </lineage>
</organism>
<dbReference type="GO" id="GO:0008270">
    <property type="term" value="F:zinc ion binding"/>
    <property type="evidence" value="ECO:0007669"/>
    <property type="project" value="InterPro"/>
</dbReference>
<name>A0A5J4JDP8_9BACI</name>
<accession>A0A5J4JDP8</accession>
<evidence type="ECO:0000313" key="7">
    <source>
        <dbReference type="Proteomes" id="UP000391919"/>
    </source>
</evidence>
<dbReference type="PANTHER" id="PTHR11079:SF161">
    <property type="entry name" value="CMP_DCMP-TYPE DEAMINASE DOMAIN-CONTAINING PROTEIN"/>
    <property type="match status" value="1"/>
</dbReference>
<dbReference type="PANTHER" id="PTHR11079">
    <property type="entry name" value="CYTOSINE DEAMINASE FAMILY MEMBER"/>
    <property type="match status" value="1"/>
</dbReference>
<dbReference type="SUPFAM" id="SSF53927">
    <property type="entry name" value="Cytidine deaminase-like"/>
    <property type="match status" value="1"/>
</dbReference>
<dbReference type="PROSITE" id="PS51747">
    <property type="entry name" value="CYT_DCMP_DEAMINASES_2"/>
    <property type="match status" value="1"/>
</dbReference>
<proteinExistence type="inferred from homology"/>
<dbReference type="Proteomes" id="UP000391919">
    <property type="component" value="Unassembled WGS sequence"/>
</dbReference>
<evidence type="ECO:0000256" key="3">
    <source>
        <dbReference type="ARBA" id="ARBA00022801"/>
    </source>
</evidence>
<evidence type="ECO:0000256" key="1">
    <source>
        <dbReference type="ARBA" id="ARBA00006576"/>
    </source>
</evidence>
<dbReference type="Pfam" id="PF00383">
    <property type="entry name" value="dCMP_cyt_deam_1"/>
    <property type="match status" value="1"/>
</dbReference>
<dbReference type="EMBL" id="BKZQ01000006">
    <property type="protein sequence ID" value="GER69439.1"/>
    <property type="molecule type" value="Genomic_DNA"/>
</dbReference>
<keyword evidence="7" id="KW-1185">Reference proteome</keyword>
<reference evidence="6 7" key="1">
    <citation type="submission" date="2019-09" db="EMBL/GenBank/DDBJ databases">
        <title>Draft genome sequence of Bacillus sp. JC-7.</title>
        <authorList>
            <person name="Tanaka N."/>
            <person name="Shiwa Y."/>
            <person name="Fujita N."/>
            <person name="Tanasupawat S."/>
        </authorList>
    </citation>
    <scope>NUCLEOTIDE SEQUENCE [LARGE SCALE GENOMIC DNA]</scope>
    <source>
        <strain evidence="6 7">JC-7</strain>
    </source>
</reference>
<keyword evidence="2" id="KW-0479">Metal-binding</keyword>
<dbReference type="InterPro" id="IPR002125">
    <property type="entry name" value="CMP_dCMP_dom"/>
</dbReference>